<evidence type="ECO:0000259" key="1">
    <source>
        <dbReference type="Pfam" id="PF00899"/>
    </source>
</evidence>
<dbReference type="SUPFAM" id="SSF69572">
    <property type="entry name" value="Activating enzymes of the ubiquitin-like proteins"/>
    <property type="match status" value="1"/>
</dbReference>
<dbReference type="Proteomes" id="UP000825123">
    <property type="component" value="Chromosome"/>
</dbReference>
<sequence length="291" mass="32439">MERYSRQILVLGLGVQQKLTELKVTVVGCGALGSAIAELLARLGVGNIRLIDADIVELSNLHRTRFFTEEDVGRPKALVCKERIGKINSGVNVEAIIDIVDQSNVEELIKGSDYVFDALDSIFYRMVLNDACVKSNIPLIYGGIMGEYASVKLIIPKKTSCLSCFMNYGGDDDRNACETIGTLNTVVDITASLQVQLMINHLMGEEDRNLYYLDLKSLRLDKIRIERNSQCQACSKGEFIYLKLPHQTTCGIVRVKEEVKNSANYGVKIEKVRDGLIICYPDGKCFKKVSR</sequence>
<proteinExistence type="predicted"/>
<accession>A0A8D5U5K5</accession>
<dbReference type="Gene3D" id="3.40.50.720">
    <property type="entry name" value="NAD(P)-binding Rossmann-like Domain"/>
    <property type="match status" value="1"/>
</dbReference>
<evidence type="ECO:0000313" key="3">
    <source>
        <dbReference type="Proteomes" id="UP000825123"/>
    </source>
</evidence>
<dbReference type="KEGG" id="csty:KN1_07670"/>
<feature type="domain" description="THIF-type NAD/FAD binding fold" evidence="1">
    <location>
        <begin position="4"/>
        <end position="232"/>
    </location>
</feature>
<organism evidence="2 3">
    <name type="scientific">Stygiolobus caldivivus</name>
    <dbReference type="NCBI Taxonomy" id="2824673"/>
    <lineage>
        <taxon>Archaea</taxon>
        <taxon>Thermoproteota</taxon>
        <taxon>Thermoprotei</taxon>
        <taxon>Sulfolobales</taxon>
        <taxon>Sulfolobaceae</taxon>
        <taxon>Stygiolobus</taxon>
    </lineage>
</organism>
<dbReference type="GO" id="GO:0061504">
    <property type="term" value="P:cyclic threonylcarbamoyladenosine biosynthetic process"/>
    <property type="evidence" value="ECO:0007669"/>
    <property type="project" value="TreeGrafter"/>
</dbReference>
<dbReference type="RefSeq" id="WP_221289498.1">
    <property type="nucleotide sequence ID" value="NZ_AP024597.1"/>
</dbReference>
<dbReference type="InterPro" id="IPR045886">
    <property type="entry name" value="ThiF/MoeB/HesA"/>
</dbReference>
<dbReference type="PANTHER" id="PTHR43267">
    <property type="entry name" value="TRNA THREONYLCARBAMOYLADENOSINE DEHYDRATASE"/>
    <property type="match status" value="1"/>
</dbReference>
<protein>
    <submittedName>
        <fullName evidence="2">Thiamine biosynthesis protein ThiF</fullName>
    </submittedName>
</protein>
<dbReference type="GO" id="GO:0008641">
    <property type="term" value="F:ubiquitin-like modifier activating enzyme activity"/>
    <property type="evidence" value="ECO:0007669"/>
    <property type="project" value="InterPro"/>
</dbReference>
<dbReference type="EMBL" id="AP024597">
    <property type="protein sequence ID" value="BCU69470.1"/>
    <property type="molecule type" value="Genomic_DNA"/>
</dbReference>
<name>A0A8D5U5K5_9CREN</name>
<dbReference type="InterPro" id="IPR000594">
    <property type="entry name" value="ThiF_NAD_FAD-bd"/>
</dbReference>
<dbReference type="CDD" id="cd00757">
    <property type="entry name" value="ThiF_MoeB_HesA_family"/>
    <property type="match status" value="1"/>
</dbReference>
<dbReference type="GO" id="GO:0061503">
    <property type="term" value="F:tRNA threonylcarbamoyladenosine dehydratase"/>
    <property type="evidence" value="ECO:0007669"/>
    <property type="project" value="TreeGrafter"/>
</dbReference>
<dbReference type="PANTHER" id="PTHR43267:SF1">
    <property type="entry name" value="TRNA THREONYLCARBAMOYLADENOSINE DEHYDRATASE"/>
    <property type="match status" value="1"/>
</dbReference>
<evidence type="ECO:0000313" key="2">
    <source>
        <dbReference type="EMBL" id="BCU69470.1"/>
    </source>
</evidence>
<reference evidence="2 3" key="1">
    <citation type="submission" date="2021-04" db="EMBL/GenBank/DDBJ databases">
        <title>Complete genome sequence of Stygiolobus sp. KN-1.</title>
        <authorList>
            <person name="Nakamura K."/>
            <person name="Sakai H."/>
            <person name="Kurosawa N."/>
        </authorList>
    </citation>
    <scope>NUCLEOTIDE SEQUENCE [LARGE SCALE GENOMIC DNA]</scope>
    <source>
        <strain evidence="2 3">KN-1</strain>
    </source>
</reference>
<keyword evidence="3" id="KW-1185">Reference proteome</keyword>
<gene>
    <name evidence="2" type="ORF">KN1_07670</name>
</gene>
<dbReference type="Pfam" id="PF00899">
    <property type="entry name" value="ThiF"/>
    <property type="match status" value="1"/>
</dbReference>
<dbReference type="InterPro" id="IPR035985">
    <property type="entry name" value="Ubiquitin-activating_enz"/>
</dbReference>
<dbReference type="AlphaFoldDB" id="A0A8D5U5K5"/>
<dbReference type="GeneID" id="66162524"/>